<feature type="compositionally biased region" description="Low complexity" evidence="1">
    <location>
        <begin position="238"/>
        <end position="248"/>
    </location>
</feature>
<name>A0ABR4N7D0_9FUNG</name>
<comment type="caution">
    <text evidence="2">The sequence shown here is derived from an EMBL/GenBank/DDBJ whole genome shotgun (WGS) entry which is preliminary data.</text>
</comment>
<keyword evidence="3" id="KW-1185">Reference proteome</keyword>
<gene>
    <name evidence="2" type="ORF">HK105_204980</name>
</gene>
<feature type="compositionally biased region" description="Low complexity" evidence="1">
    <location>
        <begin position="106"/>
        <end position="148"/>
    </location>
</feature>
<evidence type="ECO:0000313" key="2">
    <source>
        <dbReference type="EMBL" id="KAL2915364.1"/>
    </source>
</evidence>
<evidence type="ECO:0000256" key="1">
    <source>
        <dbReference type="SAM" id="MobiDB-lite"/>
    </source>
</evidence>
<feature type="region of interest" description="Disordered" evidence="1">
    <location>
        <begin position="1"/>
        <end position="28"/>
    </location>
</feature>
<feature type="compositionally biased region" description="Basic residues" evidence="1">
    <location>
        <begin position="149"/>
        <end position="158"/>
    </location>
</feature>
<organism evidence="2 3">
    <name type="scientific">Polyrhizophydium stewartii</name>
    <dbReference type="NCBI Taxonomy" id="2732419"/>
    <lineage>
        <taxon>Eukaryota</taxon>
        <taxon>Fungi</taxon>
        <taxon>Fungi incertae sedis</taxon>
        <taxon>Chytridiomycota</taxon>
        <taxon>Chytridiomycota incertae sedis</taxon>
        <taxon>Chytridiomycetes</taxon>
        <taxon>Rhizophydiales</taxon>
        <taxon>Rhizophydiales incertae sedis</taxon>
        <taxon>Polyrhizophydium</taxon>
    </lineage>
</organism>
<accession>A0ABR4N7D0</accession>
<dbReference type="Proteomes" id="UP001527925">
    <property type="component" value="Unassembled WGS sequence"/>
</dbReference>
<feature type="compositionally biased region" description="Acidic residues" evidence="1">
    <location>
        <begin position="305"/>
        <end position="331"/>
    </location>
</feature>
<evidence type="ECO:0000313" key="3">
    <source>
        <dbReference type="Proteomes" id="UP001527925"/>
    </source>
</evidence>
<feature type="region of interest" description="Disordered" evidence="1">
    <location>
        <begin position="101"/>
        <end position="332"/>
    </location>
</feature>
<sequence>MLGSPFRAFSPKRASAPLPPRPSPAVGLASLPELTQLDRDDHHHHHLRHRHHHHLPHCPLARRASEPSFTASHMDEVLVGLVGQTLNELTARCDAVRKRPFKRSNSAVSSKATSTRSASSRTSAATVRSSARGGTSGSAASQSAAASPSKHRRFRRRKDGSGLESDPTLSMLLDIPPPPDDTVTPRSVNPATPSAARADRRAPMFYLGSAGESHDDLGYDSEVAGPASRRSASSLYRTSTSNFNTDTDANTDMDDDDLRDVRVRPAALAPHSSEADKRAGPDGMPDSNEEDDVLDERDFNGIQENDGDDEDDDDDEEGEEEQYDSDQDDTGDLFAGFSVHVIETSLHGRVLIPALPIYIANP</sequence>
<feature type="compositionally biased region" description="Acidic residues" evidence="1">
    <location>
        <begin position="249"/>
        <end position="258"/>
    </location>
</feature>
<dbReference type="EMBL" id="JADGIZ020000024">
    <property type="protein sequence ID" value="KAL2915364.1"/>
    <property type="molecule type" value="Genomic_DNA"/>
</dbReference>
<reference evidence="2 3" key="1">
    <citation type="submission" date="2023-09" db="EMBL/GenBank/DDBJ databases">
        <title>Pangenome analysis of Batrachochytrium dendrobatidis and related Chytrids.</title>
        <authorList>
            <person name="Yacoub M.N."/>
            <person name="Stajich J.E."/>
            <person name="James T.Y."/>
        </authorList>
    </citation>
    <scope>NUCLEOTIDE SEQUENCE [LARGE SCALE GENOMIC DNA]</scope>
    <source>
        <strain evidence="2 3">JEL0888</strain>
    </source>
</reference>
<proteinExistence type="predicted"/>
<protein>
    <submittedName>
        <fullName evidence="2">Uncharacterized protein</fullName>
    </submittedName>
</protein>